<dbReference type="Pfam" id="PF04616">
    <property type="entry name" value="Glyco_hydro_43"/>
    <property type="match status" value="1"/>
</dbReference>
<dbReference type="PANTHER" id="PTHR43301">
    <property type="entry name" value="ARABINAN ENDO-1,5-ALPHA-L-ARABINOSIDASE"/>
    <property type="match status" value="1"/>
</dbReference>
<dbReference type="InterPro" id="IPR032291">
    <property type="entry name" value="Abn2_C"/>
</dbReference>
<comment type="pathway">
    <text evidence="1">Glycan metabolism; L-arabinan degradation.</text>
</comment>
<feature type="signal peptide" evidence="6">
    <location>
        <begin position="1"/>
        <end position="26"/>
    </location>
</feature>
<dbReference type="Pfam" id="PF16369">
    <property type="entry name" value="GH43_C"/>
    <property type="match status" value="1"/>
</dbReference>
<dbReference type="PANTHER" id="PTHR43301:SF3">
    <property type="entry name" value="ARABINAN ENDO-1,5-ALPHA-L-ARABINOSIDASE A-RELATED"/>
    <property type="match status" value="1"/>
</dbReference>
<dbReference type="SUPFAM" id="SSF75005">
    <property type="entry name" value="Arabinanase/levansucrase/invertase"/>
    <property type="match status" value="1"/>
</dbReference>
<evidence type="ECO:0000256" key="2">
    <source>
        <dbReference type="ARBA" id="ARBA00009865"/>
    </source>
</evidence>
<sequence length="562" mass="62743">MKRLHYKIILKASICLLMLFAASCSKDDAVDHPKSGTILSKECVGTTQTIHYADGKGGFTVGNIENSTECGYVAPVLFAGPTYVDNYTSIAAWSSRAQWNLANVHDPTVEKQGEYYYMYQTDASYGNAHDGQGHFHHRRSKDLINWEYRGFTMAAAPAWVKDSTNSKRAKMVPALPAITPNYGYWAPCVRKVGSKYRMYYSIVVFDPAGDDGTWGNRSFIGLAETNDLASNNWTDKGMVVCSEPDGLKPFSFTGSIVWENAYYKYNAIDPSFIETPEGDQYLIYGSWHSGIVAVKLNPTTGKPYQLKTLADYGTKIASRSTTSRWQASEGPEIIYNPDTQYYYLFLAYDGLDVPYNTRVCRSRNILGPYLGINGANVTTGADCFPMLTHPYSFKNHTGWVGFSHCAVFQNPDTKQWFYSSQARLPENVPGIAVSNAIMMGHVREIQWTEDGWPVVAPERYAGVPTTQLTEASFVGTWEHIEMKYQYRTIQNAVTINLTADKKITGGITGSWSYDSTTKILTINGVKCKVNDAWDWEASPRKVTITYSGLTASGIPFWGKKNL</sequence>
<dbReference type="InterPro" id="IPR050727">
    <property type="entry name" value="GH43_arabinanases"/>
</dbReference>
<dbReference type="RefSeq" id="WP_379926026.1">
    <property type="nucleotide sequence ID" value="NZ_JBHTJI010000001.1"/>
</dbReference>
<protein>
    <submittedName>
        <fullName evidence="8">Arabinan endo-1,5-alpha-L-arabinosidase</fullName>
    </submittedName>
</protein>
<keyword evidence="6" id="KW-0732">Signal</keyword>
<dbReference type="PROSITE" id="PS51257">
    <property type="entry name" value="PROKAR_LIPOPROTEIN"/>
    <property type="match status" value="1"/>
</dbReference>
<organism evidence="8 9">
    <name type="scientific">Mariniflexile jejuense</name>
    <dbReference type="NCBI Taxonomy" id="1173582"/>
    <lineage>
        <taxon>Bacteria</taxon>
        <taxon>Pseudomonadati</taxon>
        <taxon>Bacteroidota</taxon>
        <taxon>Flavobacteriia</taxon>
        <taxon>Flavobacteriales</taxon>
        <taxon>Flavobacteriaceae</taxon>
        <taxon>Mariniflexile</taxon>
    </lineage>
</organism>
<evidence type="ECO:0000256" key="6">
    <source>
        <dbReference type="SAM" id="SignalP"/>
    </source>
</evidence>
<reference evidence="9" key="1">
    <citation type="journal article" date="2019" name="Int. J. Syst. Evol. Microbiol.">
        <title>The Global Catalogue of Microorganisms (GCM) 10K type strain sequencing project: providing services to taxonomists for standard genome sequencing and annotation.</title>
        <authorList>
            <consortium name="The Broad Institute Genomics Platform"/>
            <consortium name="The Broad Institute Genome Sequencing Center for Infectious Disease"/>
            <person name="Wu L."/>
            <person name="Ma J."/>
        </authorList>
    </citation>
    <scope>NUCLEOTIDE SEQUENCE [LARGE SCALE GENOMIC DNA]</scope>
    <source>
        <strain evidence="9">CCUG 62414</strain>
    </source>
</reference>
<dbReference type="Gene3D" id="2.115.10.20">
    <property type="entry name" value="Glycosyl hydrolase domain, family 43"/>
    <property type="match status" value="1"/>
</dbReference>
<comment type="caution">
    <text evidence="8">The sequence shown here is derived from an EMBL/GenBank/DDBJ whole genome shotgun (WGS) entry which is preliminary data.</text>
</comment>
<dbReference type="InterPro" id="IPR023296">
    <property type="entry name" value="Glyco_hydro_beta-prop_sf"/>
</dbReference>
<evidence type="ECO:0000256" key="1">
    <source>
        <dbReference type="ARBA" id="ARBA00004834"/>
    </source>
</evidence>
<feature type="chain" id="PRO_5045929245" evidence="6">
    <location>
        <begin position="27"/>
        <end position="562"/>
    </location>
</feature>
<comment type="similarity">
    <text evidence="2 5">Belongs to the glycosyl hydrolase 43 family.</text>
</comment>
<accession>A0ABW3JJ76</accession>
<evidence type="ECO:0000256" key="5">
    <source>
        <dbReference type="RuleBase" id="RU361187"/>
    </source>
</evidence>
<evidence type="ECO:0000256" key="3">
    <source>
        <dbReference type="ARBA" id="ARBA00022801"/>
    </source>
</evidence>
<keyword evidence="4 5" id="KW-0326">Glycosidase</keyword>
<dbReference type="InterPro" id="IPR006710">
    <property type="entry name" value="Glyco_hydro_43"/>
</dbReference>
<keyword evidence="3 5" id="KW-0378">Hydrolase</keyword>
<dbReference type="Proteomes" id="UP001597061">
    <property type="component" value="Unassembled WGS sequence"/>
</dbReference>
<evidence type="ECO:0000313" key="8">
    <source>
        <dbReference type="EMBL" id="MFD0990429.1"/>
    </source>
</evidence>
<name>A0ABW3JJ76_9FLAO</name>
<evidence type="ECO:0000313" key="9">
    <source>
        <dbReference type="Proteomes" id="UP001597061"/>
    </source>
</evidence>
<gene>
    <name evidence="8" type="ORF">ACFQ1R_10000</name>
</gene>
<evidence type="ECO:0000259" key="7">
    <source>
        <dbReference type="Pfam" id="PF16369"/>
    </source>
</evidence>
<dbReference type="CDD" id="cd08998">
    <property type="entry name" value="GH43_Arb43a-like"/>
    <property type="match status" value="1"/>
</dbReference>
<dbReference type="EMBL" id="JBHTJI010000001">
    <property type="protein sequence ID" value="MFD0990429.1"/>
    <property type="molecule type" value="Genomic_DNA"/>
</dbReference>
<evidence type="ECO:0000256" key="4">
    <source>
        <dbReference type="ARBA" id="ARBA00023295"/>
    </source>
</evidence>
<feature type="domain" description="Extracellular endo-alpha-(1-&gt;5)-L-arabinanase C-terminal" evidence="7">
    <location>
        <begin position="457"/>
        <end position="558"/>
    </location>
</feature>
<dbReference type="Gene3D" id="2.40.128.10">
    <property type="match status" value="1"/>
</dbReference>
<keyword evidence="9" id="KW-1185">Reference proteome</keyword>
<proteinExistence type="inferred from homology"/>